<comment type="similarity">
    <text evidence="3">Belongs to the UreF family.</text>
</comment>
<name>A0AA96WXI0_9CYAN</name>
<keyword evidence="3" id="KW-0963">Cytoplasm</keyword>
<dbReference type="InterPro" id="IPR002639">
    <property type="entry name" value="UreF"/>
</dbReference>
<comment type="subunit">
    <text evidence="3">UreD, UreF and UreG form a complex that acts as a GTP-hydrolysis-dependent molecular chaperone, activating the urease apoprotein by helping to assemble the nickel containing metallocenter of UreC. The UreE protein probably delivers the nickel.</text>
</comment>
<dbReference type="PIRSF" id="PIRSF009467">
    <property type="entry name" value="Ureas_acces_UreF"/>
    <property type="match status" value="1"/>
</dbReference>
<accession>A0AA96WXI0</accession>
<evidence type="ECO:0000256" key="1">
    <source>
        <dbReference type="ARBA" id="ARBA00022988"/>
    </source>
</evidence>
<dbReference type="PANTHER" id="PTHR33620">
    <property type="entry name" value="UREASE ACCESSORY PROTEIN F"/>
    <property type="match status" value="1"/>
</dbReference>
<evidence type="ECO:0000256" key="2">
    <source>
        <dbReference type="ARBA" id="ARBA00023186"/>
    </source>
</evidence>
<dbReference type="GO" id="GO:0005737">
    <property type="term" value="C:cytoplasm"/>
    <property type="evidence" value="ECO:0007669"/>
    <property type="project" value="UniProtKB-SubCell"/>
</dbReference>
<dbReference type="PANTHER" id="PTHR33620:SF1">
    <property type="entry name" value="UREASE ACCESSORY PROTEIN F"/>
    <property type="match status" value="1"/>
</dbReference>
<comment type="function">
    <text evidence="3">Required for maturation of urease via the functional incorporation of the urease nickel metallocenter.</text>
</comment>
<keyword evidence="1 3" id="KW-0996">Nickel insertion</keyword>
<evidence type="ECO:0000313" key="4">
    <source>
        <dbReference type="EMBL" id="WNZ26217.1"/>
    </source>
</evidence>
<dbReference type="RefSeq" id="WP_316432449.1">
    <property type="nucleotide sequence ID" value="NZ_CP053586.1"/>
</dbReference>
<organism evidence="4">
    <name type="scientific">Leptolyngbya sp. NK1-12</name>
    <dbReference type="NCBI Taxonomy" id="2547451"/>
    <lineage>
        <taxon>Bacteria</taxon>
        <taxon>Bacillati</taxon>
        <taxon>Cyanobacteriota</taxon>
        <taxon>Cyanophyceae</taxon>
        <taxon>Leptolyngbyales</taxon>
        <taxon>Leptolyngbyaceae</taxon>
        <taxon>Leptolyngbya group</taxon>
        <taxon>Leptolyngbya</taxon>
    </lineage>
</organism>
<reference evidence="4" key="1">
    <citation type="submission" date="2020-05" db="EMBL/GenBank/DDBJ databases">
        <authorList>
            <person name="Zhu T."/>
            <person name="Keshari N."/>
            <person name="Lu X."/>
        </authorList>
    </citation>
    <scope>NUCLEOTIDE SEQUENCE</scope>
    <source>
        <strain evidence="4">NK1-12</strain>
    </source>
</reference>
<gene>
    <name evidence="3" type="primary">ureF</name>
    <name evidence="4" type="ORF">HJG54_27620</name>
</gene>
<proteinExistence type="inferred from homology"/>
<evidence type="ECO:0000256" key="3">
    <source>
        <dbReference type="HAMAP-Rule" id="MF_01385"/>
    </source>
</evidence>
<dbReference type="EMBL" id="CP053586">
    <property type="protein sequence ID" value="WNZ26217.1"/>
    <property type="molecule type" value="Genomic_DNA"/>
</dbReference>
<dbReference type="HAMAP" id="MF_01385">
    <property type="entry name" value="UreF"/>
    <property type="match status" value="1"/>
</dbReference>
<dbReference type="Pfam" id="PF01730">
    <property type="entry name" value="UreF"/>
    <property type="match status" value="1"/>
</dbReference>
<sequence length="224" mass="24937">MNTASLLSLLQLASPALPVGAYTYSEGIETLVQAQAILTAAQLEQWLMQELRYGAIRVEAAVLVRAYDAALNSDLDRLNEWNQWLSALRDTTELRAQSWQMGQSLSRLLRDLEPATQTLFNQITEPINFAISFAVAAAHWQIDLASAVLGYLQSWAANLINAGVRLIPLGQTQGQRLLLNLQPHLAQTSQQVLKLQDDQLECCSWGVSLASMNHETLYSRLFRS</sequence>
<dbReference type="InterPro" id="IPR038277">
    <property type="entry name" value="UreF_sf"/>
</dbReference>
<keyword evidence="2 3" id="KW-0143">Chaperone</keyword>
<dbReference type="Gene3D" id="1.10.4190.10">
    <property type="entry name" value="Urease accessory protein UreF"/>
    <property type="match status" value="1"/>
</dbReference>
<dbReference type="AlphaFoldDB" id="A0AA96WXI0"/>
<protein>
    <recommendedName>
        <fullName evidence="3">Urease accessory protein UreF</fullName>
    </recommendedName>
</protein>
<dbReference type="GO" id="GO:0016151">
    <property type="term" value="F:nickel cation binding"/>
    <property type="evidence" value="ECO:0007669"/>
    <property type="project" value="UniProtKB-UniRule"/>
</dbReference>
<comment type="subcellular location">
    <subcellularLocation>
        <location evidence="3">Cytoplasm</location>
    </subcellularLocation>
</comment>